<reference evidence="2" key="1">
    <citation type="submission" date="2016-10" db="EMBL/GenBank/DDBJ databases">
        <authorList>
            <person name="Varghese N."/>
            <person name="Submissions S."/>
        </authorList>
    </citation>
    <scope>NUCLEOTIDE SEQUENCE [LARGE SCALE GENOMIC DNA]</scope>
    <source>
        <strain evidence="2">CGMCC 4.578</strain>
    </source>
</reference>
<dbReference type="OrthoDB" id="3684031at2"/>
<evidence type="ECO:0000313" key="2">
    <source>
        <dbReference type="Proteomes" id="UP000199028"/>
    </source>
</evidence>
<dbReference type="EMBL" id="FOFT01000002">
    <property type="protein sequence ID" value="SEQ29282.1"/>
    <property type="molecule type" value="Genomic_DNA"/>
</dbReference>
<evidence type="ECO:0008006" key="3">
    <source>
        <dbReference type="Google" id="ProtNLM"/>
    </source>
</evidence>
<organism evidence="1 2">
    <name type="scientific">Lentzea flaviverrucosa</name>
    <dbReference type="NCBI Taxonomy" id="200379"/>
    <lineage>
        <taxon>Bacteria</taxon>
        <taxon>Bacillati</taxon>
        <taxon>Actinomycetota</taxon>
        <taxon>Actinomycetes</taxon>
        <taxon>Pseudonocardiales</taxon>
        <taxon>Pseudonocardiaceae</taxon>
        <taxon>Lentzea</taxon>
    </lineage>
</organism>
<dbReference type="AlphaFoldDB" id="A0A1H9EUH1"/>
<dbReference type="RefSeq" id="WP_090063707.1">
    <property type="nucleotide sequence ID" value="NZ_FOFT01000002.1"/>
</dbReference>
<name>A0A1H9EUH1_9PSEU</name>
<dbReference type="InterPro" id="IPR024524">
    <property type="entry name" value="DUF3800"/>
</dbReference>
<accession>A0A1H9EUH1</accession>
<keyword evidence="2" id="KW-1185">Reference proteome</keyword>
<gene>
    <name evidence="1" type="ORF">SAMN05216195_10273</name>
</gene>
<proteinExistence type="predicted"/>
<dbReference type="Pfam" id="PF12686">
    <property type="entry name" value="DUF3800"/>
    <property type="match status" value="1"/>
</dbReference>
<protein>
    <recommendedName>
        <fullName evidence="3">DUF3800 domain-containing protein</fullName>
    </recommendedName>
</protein>
<evidence type="ECO:0000313" key="1">
    <source>
        <dbReference type="EMBL" id="SEQ29282.1"/>
    </source>
</evidence>
<dbReference type="Proteomes" id="UP000199028">
    <property type="component" value="Unassembled WGS sequence"/>
</dbReference>
<sequence length="249" mass="28021">MASSRPTLHAFIDESGQRSKSKASSDHFVMSAVIIGDEDLPTSAGILDQLRTALGRRPEDALHWNQIKAHSQRLHLAKTLGAQRWLTASSVVVAKRHLDGGDDMNDDLLYCYTLRYLLERLSWFARAQGRVLDYTLAHVVRFKLATLREYEARLRTSHGCQIDWAYLDPHGGRLDQPGTLEQLQLADAVASATAAAFNVDSFGNTETRYLTELAPRLYRRRNAPLTSYGLKMHPWRDSTKAAYPWVAAL</sequence>